<dbReference type="InterPro" id="IPR001980">
    <property type="entry name" value="PPAT"/>
</dbReference>
<dbReference type="EC" id="2.7.7.3" evidence="9"/>
<evidence type="ECO:0000256" key="7">
    <source>
        <dbReference type="ARBA" id="ARBA00022993"/>
    </source>
</evidence>
<keyword evidence="4 9" id="KW-0547">Nucleotide-binding</keyword>
<dbReference type="PANTHER" id="PTHR21342">
    <property type="entry name" value="PHOSPHOPANTETHEINE ADENYLYLTRANSFERASE"/>
    <property type="match status" value="1"/>
</dbReference>
<comment type="subcellular location">
    <subcellularLocation>
        <location evidence="9">Cytoplasm</location>
    </subcellularLocation>
</comment>
<comment type="similarity">
    <text evidence="9">Belongs to the bacterial CoaD family.</text>
</comment>
<name>A0A370GCH9_9COXI</name>
<dbReference type="GO" id="GO:0005524">
    <property type="term" value="F:ATP binding"/>
    <property type="evidence" value="ECO:0007669"/>
    <property type="project" value="UniProtKB-KW"/>
</dbReference>
<evidence type="ECO:0000259" key="10">
    <source>
        <dbReference type="Pfam" id="PF01467"/>
    </source>
</evidence>
<dbReference type="HAMAP" id="MF_00151">
    <property type="entry name" value="PPAT_bact"/>
    <property type="match status" value="1"/>
</dbReference>
<feature type="binding site" evidence="9">
    <location>
        <position position="89"/>
    </location>
    <ligand>
        <name>substrate</name>
    </ligand>
</feature>
<keyword evidence="1 9" id="KW-0963">Cytoplasm</keyword>
<feature type="binding site" evidence="9">
    <location>
        <position position="75"/>
    </location>
    <ligand>
        <name>substrate</name>
    </ligand>
</feature>
<sequence length="162" mass="18264">MRKNIAVYAGTFDPITYGHIDLIERASRIFDKVIVAIALNKNKKPLFSLSERVQLTTKILSDYKNVEIDGFDSLLLDFAKQHGANVILRGLRAVADFDYEFQLASMNRNLNPAIESMFLMPAEKYMYISSSLVREIASLGGKVTGFVPPLIVEALHKKFHEV</sequence>
<dbReference type="Proteomes" id="UP000254720">
    <property type="component" value="Unassembled WGS sequence"/>
</dbReference>
<evidence type="ECO:0000256" key="4">
    <source>
        <dbReference type="ARBA" id="ARBA00022741"/>
    </source>
</evidence>
<proteinExistence type="inferred from homology"/>
<accession>A0A370GCH9</accession>
<dbReference type="InterPro" id="IPR014729">
    <property type="entry name" value="Rossmann-like_a/b/a_fold"/>
</dbReference>
<protein>
    <recommendedName>
        <fullName evidence="9">Phosphopantetheine adenylyltransferase</fullName>
        <ecNumber evidence="9">2.7.7.3</ecNumber>
    </recommendedName>
    <alternativeName>
        <fullName evidence="9">Dephospho-CoA pyrophosphorylase</fullName>
    </alternativeName>
    <alternativeName>
        <fullName evidence="9">Pantetheine-phosphate adenylyltransferase</fullName>
        <shortName evidence="9">PPAT</shortName>
    </alternativeName>
</protein>
<evidence type="ECO:0000313" key="12">
    <source>
        <dbReference type="Proteomes" id="UP000254720"/>
    </source>
</evidence>
<feature type="binding site" evidence="9">
    <location>
        <position position="100"/>
    </location>
    <ligand>
        <name>ATP</name>
        <dbReference type="ChEBI" id="CHEBI:30616"/>
    </ligand>
</feature>
<comment type="subunit">
    <text evidence="9">Homohexamer.</text>
</comment>
<dbReference type="Pfam" id="PF01467">
    <property type="entry name" value="CTP_transf_like"/>
    <property type="match status" value="1"/>
</dbReference>
<dbReference type="OrthoDB" id="9806661at2"/>
<keyword evidence="7 9" id="KW-0173">Coenzyme A biosynthesis</keyword>
<feature type="domain" description="Cytidyltransferase-like" evidence="10">
    <location>
        <begin position="7"/>
        <end position="135"/>
    </location>
</feature>
<dbReference type="GO" id="GO:0004595">
    <property type="term" value="F:pantetheine-phosphate adenylyltransferase activity"/>
    <property type="evidence" value="ECO:0007669"/>
    <property type="project" value="UniProtKB-UniRule"/>
</dbReference>
<evidence type="ECO:0000256" key="2">
    <source>
        <dbReference type="ARBA" id="ARBA00022679"/>
    </source>
</evidence>
<feature type="binding site" evidence="9">
    <location>
        <begin position="125"/>
        <end position="131"/>
    </location>
    <ligand>
        <name>ATP</name>
        <dbReference type="ChEBI" id="CHEBI:30616"/>
    </ligand>
</feature>
<keyword evidence="2 9" id="KW-0808">Transferase</keyword>
<dbReference type="CDD" id="cd02163">
    <property type="entry name" value="PPAT"/>
    <property type="match status" value="1"/>
</dbReference>
<feature type="binding site" evidence="9">
    <location>
        <begin position="11"/>
        <end position="12"/>
    </location>
    <ligand>
        <name>ATP</name>
        <dbReference type="ChEBI" id="CHEBI:30616"/>
    </ligand>
</feature>
<evidence type="ECO:0000256" key="6">
    <source>
        <dbReference type="ARBA" id="ARBA00022842"/>
    </source>
</evidence>
<evidence type="ECO:0000256" key="1">
    <source>
        <dbReference type="ARBA" id="ARBA00022490"/>
    </source>
</evidence>
<dbReference type="Gene3D" id="3.40.50.620">
    <property type="entry name" value="HUPs"/>
    <property type="match status" value="1"/>
</dbReference>
<dbReference type="SUPFAM" id="SSF52374">
    <property type="entry name" value="Nucleotidylyl transferase"/>
    <property type="match status" value="1"/>
</dbReference>
<comment type="cofactor">
    <cofactor evidence="9">
        <name>Mg(2+)</name>
        <dbReference type="ChEBI" id="CHEBI:18420"/>
    </cofactor>
</comment>
<gene>
    <name evidence="9" type="primary">coaD</name>
    <name evidence="11" type="ORF">C8D86_11916</name>
</gene>
<evidence type="ECO:0000256" key="8">
    <source>
        <dbReference type="ARBA" id="ARBA00029346"/>
    </source>
</evidence>
<dbReference type="AlphaFoldDB" id="A0A370GCH9"/>
<feature type="binding site" evidence="9">
    <location>
        <begin position="90"/>
        <end position="92"/>
    </location>
    <ligand>
        <name>ATP</name>
        <dbReference type="ChEBI" id="CHEBI:30616"/>
    </ligand>
</feature>
<organism evidence="11 12">
    <name type="scientific">Aquicella lusitana</name>
    <dbReference type="NCBI Taxonomy" id="254246"/>
    <lineage>
        <taxon>Bacteria</taxon>
        <taxon>Pseudomonadati</taxon>
        <taxon>Pseudomonadota</taxon>
        <taxon>Gammaproteobacteria</taxon>
        <taxon>Legionellales</taxon>
        <taxon>Coxiellaceae</taxon>
        <taxon>Aquicella</taxon>
    </lineage>
</organism>
<dbReference type="GO" id="GO:0005737">
    <property type="term" value="C:cytoplasm"/>
    <property type="evidence" value="ECO:0007669"/>
    <property type="project" value="UniProtKB-SubCell"/>
</dbReference>
<comment type="caution">
    <text evidence="11">The sequence shown here is derived from an EMBL/GenBank/DDBJ whole genome shotgun (WGS) entry which is preliminary data.</text>
</comment>
<feature type="site" description="Transition state stabilizer" evidence="9">
    <location>
        <position position="19"/>
    </location>
</feature>
<evidence type="ECO:0000256" key="5">
    <source>
        <dbReference type="ARBA" id="ARBA00022840"/>
    </source>
</evidence>
<evidence type="ECO:0000256" key="3">
    <source>
        <dbReference type="ARBA" id="ARBA00022695"/>
    </source>
</evidence>
<dbReference type="PANTHER" id="PTHR21342:SF1">
    <property type="entry name" value="PHOSPHOPANTETHEINE ADENYLYLTRANSFERASE"/>
    <property type="match status" value="1"/>
</dbReference>
<comment type="function">
    <text evidence="9">Reversibly transfers an adenylyl group from ATP to 4'-phosphopantetheine, yielding dephospho-CoA (dPCoA) and pyrophosphate.</text>
</comment>
<dbReference type="UniPathway" id="UPA00241">
    <property type="reaction ID" value="UER00355"/>
</dbReference>
<dbReference type="PRINTS" id="PR01020">
    <property type="entry name" value="LPSBIOSNTHSS"/>
</dbReference>
<dbReference type="RefSeq" id="WP_148326076.1">
    <property type="nucleotide sequence ID" value="NZ_LR699114.1"/>
</dbReference>
<evidence type="ECO:0000313" key="11">
    <source>
        <dbReference type="EMBL" id="RDI41498.1"/>
    </source>
</evidence>
<feature type="binding site" evidence="9">
    <location>
        <position position="19"/>
    </location>
    <ligand>
        <name>ATP</name>
        <dbReference type="ChEBI" id="CHEBI:30616"/>
    </ligand>
</feature>
<keyword evidence="12" id="KW-1185">Reference proteome</keyword>
<feature type="binding site" evidence="9">
    <location>
        <position position="11"/>
    </location>
    <ligand>
        <name>substrate</name>
    </ligand>
</feature>
<reference evidence="11 12" key="1">
    <citation type="submission" date="2018-07" db="EMBL/GenBank/DDBJ databases">
        <title>Genomic Encyclopedia of Type Strains, Phase IV (KMG-IV): sequencing the most valuable type-strain genomes for metagenomic binning, comparative biology and taxonomic classification.</title>
        <authorList>
            <person name="Goeker M."/>
        </authorList>
    </citation>
    <scope>NUCLEOTIDE SEQUENCE [LARGE SCALE GENOMIC DNA]</scope>
    <source>
        <strain evidence="11 12">DSM 16500</strain>
    </source>
</reference>
<keyword evidence="5 9" id="KW-0067">ATP-binding</keyword>
<dbReference type="NCBIfam" id="TIGR00125">
    <property type="entry name" value="cyt_tran_rel"/>
    <property type="match status" value="1"/>
</dbReference>
<dbReference type="InterPro" id="IPR004821">
    <property type="entry name" value="Cyt_trans-like"/>
</dbReference>
<evidence type="ECO:0000256" key="9">
    <source>
        <dbReference type="HAMAP-Rule" id="MF_00151"/>
    </source>
</evidence>
<keyword evidence="6 9" id="KW-0460">Magnesium</keyword>
<keyword evidence="3 9" id="KW-0548">Nucleotidyltransferase</keyword>
<dbReference type="EMBL" id="QQAX01000019">
    <property type="protein sequence ID" value="RDI41498.1"/>
    <property type="molecule type" value="Genomic_DNA"/>
</dbReference>
<comment type="pathway">
    <text evidence="9">Cofactor biosynthesis; coenzyme A biosynthesis; CoA from (R)-pantothenate: step 4/5.</text>
</comment>
<comment type="catalytic activity">
    <reaction evidence="8 9">
        <text>(R)-4'-phosphopantetheine + ATP + H(+) = 3'-dephospho-CoA + diphosphate</text>
        <dbReference type="Rhea" id="RHEA:19801"/>
        <dbReference type="ChEBI" id="CHEBI:15378"/>
        <dbReference type="ChEBI" id="CHEBI:30616"/>
        <dbReference type="ChEBI" id="CHEBI:33019"/>
        <dbReference type="ChEBI" id="CHEBI:57328"/>
        <dbReference type="ChEBI" id="CHEBI:61723"/>
        <dbReference type="EC" id="2.7.7.3"/>
    </reaction>
</comment>
<feature type="binding site" evidence="9">
    <location>
        <position position="43"/>
    </location>
    <ligand>
        <name>substrate</name>
    </ligand>
</feature>
<dbReference type="GO" id="GO:0015937">
    <property type="term" value="P:coenzyme A biosynthetic process"/>
    <property type="evidence" value="ECO:0007669"/>
    <property type="project" value="UniProtKB-UniRule"/>
</dbReference>
<dbReference type="NCBIfam" id="TIGR01510">
    <property type="entry name" value="coaD_prev_kdtB"/>
    <property type="match status" value="1"/>
</dbReference>